<accession>A0A7G9R0Y9</accession>
<evidence type="ECO:0008006" key="3">
    <source>
        <dbReference type="Google" id="ProtNLM"/>
    </source>
</evidence>
<evidence type="ECO:0000313" key="1">
    <source>
        <dbReference type="EMBL" id="QNN49264.1"/>
    </source>
</evidence>
<dbReference type="AlphaFoldDB" id="A0A7G9R0Y9"/>
<dbReference type="KEGG" id="pei:H9L10_13765"/>
<proteinExistence type="predicted"/>
<reference evidence="1 2" key="1">
    <citation type="submission" date="2020-08" db="EMBL/GenBank/DDBJ databases">
        <title>Genome sequence of Phycicoccus endophyticus JCM 31784T.</title>
        <authorList>
            <person name="Hyun D.-W."/>
            <person name="Bae J.-W."/>
        </authorList>
    </citation>
    <scope>NUCLEOTIDE SEQUENCE [LARGE SCALE GENOMIC DNA]</scope>
    <source>
        <strain evidence="1 2">JCM 31784</strain>
    </source>
</reference>
<protein>
    <recommendedName>
        <fullName evidence="3">Restriction endonuclease</fullName>
    </recommendedName>
</protein>
<dbReference type="EMBL" id="CP060712">
    <property type="protein sequence ID" value="QNN49264.1"/>
    <property type="molecule type" value="Genomic_DNA"/>
</dbReference>
<gene>
    <name evidence="1" type="ORF">H9L10_13765</name>
</gene>
<organism evidence="1 2">
    <name type="scientific">Phycicoccus endophyticus</name>
    <dbReference type="NCBI Taxonomy" id="1690220"/>
    <lineage>
        <taxon>Bacteria</taxon>
        <taxon>Bacillati</taxon>
        <taxon>Actinomycetota</taxon>
        <taxon>Actinomycetes</taxon>
        <taxon>Micrococcales</taxon>
        <taxon>Intrasporangiaceae</taxon>
        <taxon>Phycicoccus</taxon>
    </lineage>
</organism>
<evidence type="ECO:0000313" key="2">
    <source>
        <dbReference type="Proteomes" id="UP000515976"/>
    </source>
</evidence>
<dbReference type="Proteomes" id="UP000515976">
    <property type="component" value="Chromosome"/>
</dbReference>
<name>A0A7G9R0Y9_9MICO</name>
<keyword evidence="2" id="KW-1185">Reference proteome</keyword>
<sequence length="239" mass="26214">MAFDALREALEKDANLRGELEAALDLNVRRVNPTDRANRFGSGAAVEWILAAAAYAAKVLTIPGGHNADGFDLKDLREDARGLWSVKNTTQRSDFRLTNGIGGAGAGFTDPVVFLSPALPGITYIDPQMHQEVAHRVEVKSDATILKFRIVEEHARRRPECVAVCRMPSNPGTGQDDPWMDYVESLLSADRFPQLSRLFAASKPTRGTLTSELRELVAQREAGNISREQFDALVARLGV</sequence>
<dbReference type="RefSeq" id="WP_187566666.1">
    <property type="nucleotide sequence ID" value="NZ_CP060712.1"/>
</dbReference>